<dbReference type="AlphaFoldDB" id="A0A1M5UBX0"/>
<evidence type="ECO:0000313" key="1">
    <source>
        <dbReference type="EMBL" id="SHH60430.1"/>
    </source>
</evidence>
<dbReference type="EMBL" id="LT670817">
    <property type="protein sequence ID" value="SHH60430.1"/>
    <property type="molecule type" value="Genomic_DNA"/>
</dbReference>
<protein>
    <submittedName>
        <fullName evidence="1">Uncharacterized protein</fullName>
    </submittedName>
</protein>
<dbReference type="Proteomes" id="UP000189796">
    <property type="component" value="Chromosome I"/>
</dbReference>
<gene>
    <name evidence="1" type="ORF">SAMN05443248_5368</name>
</gene>
<accession>A0A1M5UBX0</accession>
<proteinExistence type="predicted"/>
<evidence type="ECO:0000313" key="2">
    <source>
        <dbReference type="Proteomes" id="UP000189796"/>
    </source>
</evidence>
<name>A0A1M5UBX0_9BRAD</name>
<organism evidence="1 2">
    <name type="scientific">Bradyrhizobium erythrophlei</name>
    <dbReference type="NCBI Taxonomy" id="1437360"/>
    <lineage>
        <taxon>Bacteria</taxon>
        <taxon>Pseudomonadati</taxon>
        <taxon>Pseudomonadota</taxon>
        <taxon>Alphaproteobacteria</taxon>
        <taxon>Hyphomicrobiales</taxon>
        <taxon>Nitrobacteraceae</taxon>
        <taxon>Bradyrhizobium</taxon>
    </lineage>
</organism>
<sequence>MVLSMAVALEHDPEKWKPVFRKDHVLASSMRALTSKARRSAAL</sequence>
<reference evidence="1 2" key="1">
    <citation type="submission" date="2016-11" db="EMBL/GenBank/DDBJ databases">
        <authorList>
            <person name="Jaros S."/>
            <person name="Januszkiewicz K."/>
            <person name="Wedrychowicz H."/>
        </authorList>
    </citation>
    <scope>NUCLEOTIDE SEQUENCE [LARGE SCALE GENOMIC DNA]</scope>
    <source>
        <strain evidence="1 2">GAS138</strain>
    </source>
</reference>